<comment type="catalytic activity">
    <reaction evidence="7">
        <text>a 2'-deoxyadenosine in DNA + S-adenosyl-L-methionine = an N(6)-methyl-2'-deoxyadenosine in DNA + S-adenosyl-L-homocysteine + H(+)</text>
        <dbReference type="Rhea" id="RHEA:15197"/>
        <dbReference type="Rhea" id="RHEA-COMP:12418"/>
        <dbReference type="Rhea" id="RHEA-COMP:12419"/>
        <dbReference type="ChEBI" id="CHEBI:15378"/>
        <dbReference type="ChEBI" id="CHEBI:57856"/>
        <dbReference type="ChEBI" id="CHEBI:59789"/>
        <dbReference type="ChEBI" id="CHEBI:90615"/>
        <dbReference type="ChEBI" id="CHEBI:90616"/>
        <dbReference type="EC" id="2.1.1.72"/>
    </reaction>
</comment>
<dbReference type="EMBL" id="JANATA010000032">
    <property type="protein sequence ID" value="MCP3429722.1"/>
    <property type="molecule type" value="Genomic_DNA"/>
</dbReference>
<keyword evidence="4" id="KW-0808">Transferase</keyword>
<dbReference type="PANTHER" id="PTHR42998">
    <property type="entry name" value="TYPE I RESTRICTION ENZYME HINDVIIP M PROTEIN-RELATED"/>
    <property type="match status" value="1"/>
</dbReference>
<dbReference type="InterPro" id="IPR052916">
    <property type="entry name" value="Type-I_RE_MTase_Subunit"/>
</dbReference>
<evidence type="ECO:0000256" key="3">
    <source>
        <dbReference type="ARBA" id="ARBA00022603"/>
    </source>
</evidence>
<feature type="domain" description="N6 adenine-specific DNA methyltransferase N-terminal" evidence="9">
    <location>
        <begin position="13"/>
        <end position="153"/>
    </location>
</feature>
<sequence>MVKNIGGKDFFEMLWQSAVKLRGALEPGEYKHPVLGLLFLKYVSDSFVEMQENLKQWTADPNNEDYYEEDEEDRLAIINDRDEYNAENVFWVPENARWEHVAKQAKDTNIAKILDEAMGEIEKANPKVKGLLYRGFSLLKLPPAKFGELIELFSKIGFNSKDHKAADVLGQAYEYFLGKFALAEGKGAGAFYTVDSIVKVLVEIVAPHKGQLYEPAIGSAGMVVWSEKFMESHGGQRGDISVYGQEYTHTTWKLAAMNLIIRGIDFDLGESNGDTLLNDLHKDLRADYCMANPPFNQDDWGAEKVRGDVRWKYGEPSNGNANYAWIQHMIHHLNDKGKAGIVMANGAMTSNNNNEDVIRAGIVEDDLVECMVALPPKLFINTQIPSCLFFLNKNKKHKGKTLFIDARHLGRLETAAQRVFDEVDIQKIAETYHAWAETGETDKAYECIPGFCKAVDKADIAAQGYNLSPGRYVGAAEVEEDEAEFEEEMALLTEALTGQIVKSVKLDVEIKASLKEVGYDV</sequence>
<dbReference type="InterPro" id="IPR022749">
    <property type="entry name" value="D12N6_MeTrfase_N"/>
</dbReference>
<comment type="similarity">
    <text evidence="1">Belongs to the N(4)/N(6)-methyltransferase family.</text>
</comment>
<evidence type="ECO:0000256" key="4">
    <source>
        <dbReference type="ARBA" id="ARBA00022679"/>
    </source>
</evidence>
<keyword evidence="5" id="KW-0949">S-adenosyl-L-methionine</keyword>
<name>A0AA41X4M6_9ALTE</name>
<proteinExistence type="inferred from homology"/>
<evidence type="ECO:0000256" key="6">
    <source>
        <dbReference type="ARBA" id="ARBA00022747"/>
    </source>
</evidence>
<dbReference type="EC" id="2.1.1.72" evidence="2"/>
<gene>
    <name evidence="10" type="ORF">NLF92_12320</name>
</gene>
<protein>
    <recommendedName>
        <fullName evidence="2">site-specific DNA-methyltransferase (adenine-specific)</fullName>
        <ecNumber evidence="2">2.1.1.72</ecNumber>
    </recommendedName>
</protein>
<dbReference type="InterPro" id="IPR029063">
    <property type="entry name" value="SAM-dependent_MTases_sf"/>
</dbReference>
<dbReference type="GO" id="GO:0008170">
    <property type="term" value="F:N-methyltransferase activity"/>
    <property type="evidence" value="ECO:0007669"/>
    <property type="project" value="InterPro"/>
</dbReference>
<dbReference type="RefSeq" id="WP_254102413.1">
    <property type="nucleotide sequence ID" value="NZ_JANATA010000032.1"/>
</dbReference>
<reference evidence="10" key="1">
    <citation type="submission" date="2022-07" db="EMBL/GenBank/DDBJ databases">
        <title>Characterization of the Novel Bacterium Alteromonas immobilis LMIT006 and Alteromonas gregis LMIT007.</title>
        <authorList>
            <person name="Lin X."/>
        </authorList>
    </citation>
    <scope>NUCLEOTIDE SEQUENCE</scope>
    <source>
        <strain evidence="10">LMIT007</strain>
    </source>
</reference>
<organism evidence="10 11">
    <name type="scientific">Opacimonas viscosa</name>
    <dbReference type="NCBI Taxonomy" id="2961944"/>
    <lineage>
        <taxon>Bacteria</taxon>
        <taxon>Pseudomonadati</taxon>
        <taxon>Pseudomonadota</taxon>
        <taxon>Gammaproteobacteria</taxon>
        <taxon>Alteromonadales</taxon>
        <taxon>Alteromonadaceae</taxon>
        <taxon>Opacimonas</taxon>
    </lineage>
</organism>
<accession>A0AA41X4M6</accession>
<evidence type="ECO:0000313" key="10">
    <source>
        <dbReference type="EMBL" id="MCP3429722.1"/>
    </source>
</evidence>
<dbReference type="SUPFAM" id="SSF53335">
    <property type="entry name" value="S-adenosyl-L-methionine-dependent methyltransferases"/>
    <property type="match status" value="1"/>
</dbReference>
<dbReference type="AlphaFoldDB" id="A0AA41X4M6"/>
<keyword evidence="3" id="KW-0489">Methyltransferase</keyword>
<dbReference type="InterPro" id="IPR003356">
    <property type="entry name" value="DNA_methylase_A-5"/>
</dbReference>
<dbReference type="GO" id="GO:0009007">
    <property type="term" value="F:site-specific DNA-methyltransferase (adenine-specific) activity"/>
    <property type="evidence" value="ECO:0007669"/>
    <property type="project" value="UniProtKB-EC"/>
</dbReference>
<dbReference type="PANTHER" id="PTHR42998:SF1">
    <property type="entry name" value="TYPE I RESTRICTION ENZYME HINDI METHYLASE SUBUNIT"/>
    <property type="match status" value="1"/>
</dbReference>
<dbReference type="Pfam" id="PF02384">
    <property type="entry name" value="N6_Mtase"/>
    <property type="match status" value="1"/>
</dbReference>
<dbReference type="GO" id="GO:0003677">
    <property type="term" value="F:DNA binding"/>
    <property type="evidence" value="ECO:0007669"/>
    <property type="project" value="InterPro"/>
</dbReference>
<dbReference type="Gene3D" id="3.40.50.150">
    <property type="entry name" value="Vaccinia Virus protein VP39"/>
    <property type="match status" value="1"/>
</dbReference>
<evidence type="ECO:0000256" key="2">
    <source>
        <dbReference type="ARBA" id="ARBA00011900"/>
    </source>
</evidence>
<dbReference type="GO" id="GO:0009307">
    <property type="term" value="P:DNA restriction-modification system"/>
    <property type="evidence" value="ECO:0007669"/>
    <property type="project" value="UniProtKB-KW"/>
</dbReference>
<evidence type="ECO:0000259" key="9">
    <source>
        <dbReference type="Pfam" id="PF12161"/>
    </source>
</evidence>
<feature type="domain" description="DNA methylase adenine-specific" evidence="8">
    <location>
        <begin position="165"/>
        <end position="481"/>
    </location>
</feature>
<dbReference type="Gene3D" id="1.20.1260.30">
    <property type="match status" value="1"/>
</dbReference>
<evidence type="ECO:0000256" key="5">
    <source>
        <dbReference type="ARBA" id="ARBA00022691"/>
    </source>
</evidence>
<keyword evidence="11" id="KW-1185">Reference proteome</keyword>
<dbReference type="Pfam" id="PF12161">
    <property type="entry name" value="HsdM_N"/>
    <property type="match status" value="1"/>
</dbReference>
<evidence type="ECO:0000259" key="8">
    <source>
        <dbReference type="Pfam" id="PF02384"/>
    </source>
</evidence>
<evidence type="ECO:0000256" key="1">
    <source>
        <dbReference type="ARBA" id="ARBA00006594"/>
    </source>
</evidence>
<keyword evidence="6" id="KW-0680">Restriction system</keyword>
<comment type="caution">
    <text evidence="10">The sequence shown here is derived from an EMBL/GenBank/DDBJ whole genome shotgun (WGS) entry which is preliminary data.</text>
</comment>
<dbReference type="GO" id="GO:0032259">
    <property type="term" value="P:methylation"/>
    <property type="evidence" value="ECO:0007669"/>
    <property type="project" value="UniProtKB-KW"/>
</dbReference>
<dbReference type="Proteomes" id="UP001165413">
    <property type="component" value="Unassembled WGS sequence"/>
</dbReference>
<evidence type="ECO:0000313" key="11">
    <source>
        <dbReference type="Proteomes" id="UP001165413"/>
    </source>
</evidence>
<dbReference type="InterPro" id="IPR038333">
    <property type="entry name" value="T1MK-like_N_sf"/>
</dbReference>
<evidence type="ECO:0000256" key="7">
    <source>
        <dbReference type="ARBA" id="ARBA00047942"/>
    </source>
</evidence>
<dbReference type="PRINTS" id="PR00507">
    <property type="entry name" value="N12N6MTFRASE"/>
</dbReference>